<dbReference type="EMBL" id="MEXH01000029">
    <property type="protein sequence ID" value="OGC91744.1"/>
    <property type="molecule type" value="Genomic_DNA"/>
</dbReference>
<comment type="caution">
    <text evidence="2">The sequence shown here is derived from an EMBL/GenBank/DDBJ whole genome shotgun (WGS) entry which is preliminary data.</text>
</comment>
<sequence length="236" mass="26770">MKWLMVILSLIFNFQFTNNSPIQKFPNPAPTISPTLTPKPKEFVLLDVPFTSQAPFGEWSDPRHQDGCEETAALMAATWAGKASMESKADNARKIEDIWEYQVETYGEARDTSAADTAERIIEGYFGYRAYSLKLLADSEDIKEELAKGSVVIVPTDGRGLNPNYTAPGPERHMIVIRGYDDETGEFITNDPGTRKGEKYRYKYERLFEAIRDYPTGYHVPIEGREKRAIVVFSPR</sequence>
<reference evidence="2 3" key="1">
    <citation type="journal article" date="2016" name="Nat. Commun.">
        <title>Thousands of microbial genomes shed light on interconnected biogeochemical processes in an aquifer system.</title>
        <authorList>
            <person name="Anantharaman K."/>
            <person name="Brown C.T."/>
            <person name="Hug L.A."/>
            <person name="Sharon I."/>
            <person name="Castelle C.J."/>
            <person name="Probst A.J."/>
            <person name="Thomas B.C."/>
            <person name="Singh A."/>
            <person name="Wilkins M.J."/>
            <person name="Karaoz U."/>
            <person name="Brodie E.L."/>
            <person name="Williams K.H."/>
            <person name="Hubbard S.S."/>
            <person name="Banfield J.F."/>
        </authorList>
    </citation>
    <scope>NUCLEOTIDE SEQUENCE [LARGE SCALE GENOMIC DNA]</scope>
</reference>
<feature type="domain" description="Peptidase C39-like" evidence="1">
    <location>
        <begin position="46"/>
        <end position="192"/>
    </location>
</feature>
<protein>
    <recommendedName>
        <fullName evidence="1">Peptidase C39-like domain-containing protein</fullName>
    </recommendedName>
</protein>
<dbReference type="AlphaFoldDB" id="A0A1F4YCX4"/>
<dbReference type="Gene3D" id="3.90.70.10">
    <property type="entry name" value="Cysteine proteinases"/>
    <property type="match status" value="1"/>
</dbReference>
<evidence type="ECO:0000313" key="3">
    <source>
        <dbReference type="Proteomes" id="UP000178176"/>
    </source>
</evidence>
<dbReference type="InterPro" id="IPR039564">
    <property type="entry name" value="Peptidase_C39-like"/>
</dbReference>
<accession>A0A1F4YCX4</accession>
<evidence type="ECO:0000313" key="2">
    <source>
        <dbReference type="EMBL" id="OGC91744.1"/>
    </source>
</evidence>
<dbReference type="Pfam" id="PF13529">
    <property type="entry name" value="Peptidase_C39_2"/>
    <property type="match status" value="1"/>
</dbReference>
<evidence type="ECO:0000259" key="1">
    <source>
        <dbReference type="Pfam" id="PF13529"/>
    </source>
</evidence>
<dbReference type="Proteomes" id="UP000178176">
    <property type="component" value="Unassembled WGS sequence"/>
</dbReference>
<gene>
    <name evidence="2" type="ORF">A2876_01380</name>
</gene>
<name>A0A1F4YCX4_9BACT</name>
<proteinExistence type="predicted"/>
<organism evidence="2 3">
    <name type="scientific">Candidatus Amesbacteria bacterium RIFCSPHIGHO2_01_FULL_48_32b</name>
    <dbReference type="NCBI Taxonomy" id="1797253"/>
    <lineage>
        <taxon>Bacteria</taxon>
        <taxon>Candidatus Amesiibacteriota</taxon>
    </lineage>
</organism>